<dbReference type="Pfam" id="PF23355">
    <property type="entry name" value="IFT52_GIFT"/>
    <property type="match status" value="1"/>
</dbReference>
<dbReference type="AlphaFoldDB" id="A0A0F9DVB4"/>
<gene>
    <name evidence="3" type="ORF">LCGC14_2443460</name>
</gene>
<dbReference type="SUPFAM" id="SSF52317">
    <property type="entry name" value="Class I glutamine amidotransferase-like"/>
    <property type="match status" value="1"/>
</dbReference>
<organism evidence="3">
    <name type="scientific">marine sediment metagenome</name>
    <dbReference type="NCBI Taxonomy" id="412755"/>
    <lineage>
        <taxon>unclassified sequences</taxon>
        <taxon>metagenomes</taxon>
        <taxon>ecological metagenomes</taxon>
    </lineage>
</organism>
<name>A0A0F9DVB4_9ZZZZ</name>
<proteinExistence type="predicted"/>
<accession>A0A0F9DVB4</accession>
<reference evidence="3" key="1">
    <citation type="journal article" date="2015" name="Nature">
        <title>Complex archaea that bridge the gap between prokaryotes and eukaryotes.</title>
        <authorList>
            <person name="Spang A."/>
            <person name="Saw J.H."/>
            <person name="Jorgensen S.L."/>
            <person name="Zaremba-Niedzwiedzka K."/>
            <person name="Martijn J."/>
            <person name="Lind A.E."/>
            <person name="van Eijk R."/>
            <person name="Schleper C."/>
            <person name="Guy L."/>
            <person name="Ettema T.J."/>
        </authorList>
    </citation>
    <scope>NUCLEOTIDE SEQUENCE</scope>
</reference>
<comment type="caution">
    <text evidence="3">The sequence shown here is derived from an EMBL/GenBank/DDBJ whole genome shotgun (WGS) entry which is preliminary data.</text>
</comment>
<protein>
    <recommendedName>
        <fullName evidence="2">IFT52 GIFT domain-containing protein</fullName>
    </recommendedName>
</protein>
<evidence type="ECO:0000256" key="1">
    <source>
        <dbReference type="SAM" id="Coils"/>
    </source>
</evidence>
<sequence length="299" mass="34424">MLNIDDKDFDEFSNFLKRLNLVIKKNEREQLTKKVLDKTDLFVIGNPIDNYFSSVEVKSVVDFVRNGGRLLLLSEYGSDFLQKTNLNDISSKFGIFFEKNIVKEANSINQNCTSLLHIQSFQDHNITKNIRELNIGGTCSLFLNSEAKPLLITPDNSYWSEIYNASSEQWIREEEKPLIISAFTQFGKGKVVAIGDIDILTSNPRMGIKSLDNRKFLQNLINWLIEPVEESKVTSFVLDQIGELQYQIKESNKILNNIIETLTILEKRITNIEENSEIYSQNLSYENSFESKSLQEDKL</sequence>
<feature type="domain" description="IFT52 GIFT" evidence="2">
    <location>
        <begin position="23"/>
        <end position="102"/>
    </location>
</feature>
<dbReference type="Gene3D" id="3.40.50.880">
    <property type="match status" value="1"/>
</dbReference>
<keyword evidence="1" id="KW-0175">Coiled coil</keyword>
<feature type="coiled-coil region" evidence="1">
    <location>
        <begin position="255"/>
        <end position="282"/>
    </location>
</feature>
<evidence type="ECO:0000313" key="3">
    <source>
        <dbReference type="EMBL" id="KKL21636.1"/>
    </source>
</evidence>
<dbReference type="EMBL" id="LAZR01037655">
    <property type="protein sequence ID" value="KKL21636.1"/>
    <property type="molecule type" value="Genomic_DNA"/>
</dbReference>
<evidence type="ECO:0000259" key="2">
    <source>
        <dbReference type="Pfam" id="PF23355"/>
    </source>
</evidence>
<dbReference type="InterPro" id="IPR029062">
    <property type="entry name" value="Class_I_gatase-like"/>
</dbReference>
<dbReference type="InterPro" id="IPR055458">
    <property type="entry name" value="IFT52_GIFT"/>
</dbReference>